<dbReference type="GeneTree" id="ENSGT00940000159156"/>
<evidence type="ECO:0000256" key="8">
    <source>
        <dbReference type="ARBA" id="ARBA00023125"/>
    </source>
</evidence>
<organism evidence="16 17">
    <name type="scientific">Anas platyrhynchos platyrhynchos</name>
    <name type="common">Northern mallard</name>
    <dbReference type="NCBI Taxonomy" id="8840"/>
    <lineage>
        <taxon>Eukaryota</taxon>
        <taxon>Metazoa</taxon>
        <taxon>Chordata</taxon>
        <taxon>Craniata</taxon>
        <taxon>Vertebrata</taxon>
        <taxon>Euteleostomi</taxon>
        <taxon>Archelosauria</taxon>
        <taxon>Archosauria</taxon>
        <taxon>Dinosauria</taxon>
        <taxon>Saurischia</taxon>
        <taxon>Theropoda</taxon>
        <taxon>Coelurosauria</taxon>
        <taxon>Aves</taxon>
        <taxon>Neognathae</taxon>
        <taxon>Galloanserae</taxon>
        <taxon>Anseriformes</taxon>
        <taxon>Anatidae</taxon>
        <taxon>Anatinae</taxon>
        <taxon>Anas</taxon>
    </lineage>
</organism>
<evidence type="ECO:0000256" key="13">
    <source>
        <dbReference type="ARBA" id="ARBA00023242"/>
    </source>
</evidence>
<keyword evidence="14" id="KW-0968">Cytoplasmic vesicle</keyword>
<reference evidence="17" key="1">
    <citation type="submission" date="2017-10" db="EMBL/GenBank/DDBJ databases">
        <title>A new Pekin duck reference genome.</title>
        <authorList>
            <person name="Hou Z.-C."/>
            <person name="Zhou Z.-K."/>
            <person name="Zhu F."/>
            <person name="Hou S.-S."/>
        </authorList>
    </citation>
    <scope>NUCLEOTIDE SEQUENCE [LARGE SCALE GENOMIC DNA]</scope>
</reference>
<keyword evidence="8" id="KW-0238">DNA-binding</keyword>
<evidence type="ECO:0000256" key="7">
    <source>
        <dbReference type="ARBA" id="ARBA00023098"/>
    </source>
</evidence>
<keyword evidence="11" id="KW-1207">Sterol metabolism</keyword>
<keyword evidence="6" id="KW-0333">Golgi apparatus</keyword>
<evidence type="ECO:0000313" key="17">
    <source>
        <dbReference type="Proteomes" id="UP000016666"/>
    </source>
</evidence>
<keyword evidence="10" id="KW-0804">Transcription</keyword>
<evidence type="ECO:0008006" key="18">
    <source>
        <dbReference type="Google" id="ProtNLM"/>
    </source>
</evidence>
<evidence type="ECO:0000256" key="4">
    <source>
        <dbReference type="ARBA" id="ARBA00022548"/>
    </source>
</evidence>
<evidence type="ECO:0000256" key="6">
    <source>
        <dbReference type="ARBA" id="ARBA00023034"/>
    </source>
</evidence>
<evidence type="ECO:0000256" key="3">
    <source>
        <dbReference type="ARBA" id="ARBA00004394"/>
    </source>
</evidence>
<dbReference type="GO" id="GO:0008203">
    <property type="term" value="P:cholesterol metabolic process"/>
    <property type="evidence" value="ECO:0007669"/>
    <property type="project" value="UniProtKB-KW"/>
</dbReference>
<proteinExistence type="predicted"/>
<dbReference type="GO" id="GO:0005634">
    <property type="term" value="C:nucleus"/>
    <property type="evidence" value="ECO:0007669"/>
    <property type="project" value="UniProtKB-SubCell"/>
</dbReference>
<accession>A0A493TZW3</accession>
<evidence type="ECO:0000256" key="11">
    <source>
        <dbReference type="ARBA" id="ARBA00023166"/>
    </source>
</evidence>
<keyword evidence="13" id="KW-0539">Nucleus</keyword>
<evidence type="ECO:0000256" key="5">
    <source>
        <dbReference type="ARBA" id="ARBA00023015"/>
    </source>
</evidence>
<dbReference type="Ensembl" id="ENSAPLT00000041895.1">
    <property type="protein sequence ID" value="ENSAPLP00000031412.1"/>
    <property type="gene ID" value="ENSAPLG00000022778.1"/>
</dbReference>
<keyword evidence="5" id="KW-0805">Transcription regulation</keyword>
<feature type="region of interest" description="Disordered" evidence="15">
    <location>
        <begin position="239"/>
        <end position="259"/>
    </location>
</feature>
<evidence type="ECO:0000256" key="15">
    <source>
        <dbReference type="SAM" id="MobiDB-lite"/>
    </source>
</evidence>
<keyword evidence="9" id="KW-0010">Activator</keyword>
<evidence type="ECO:0000256" key="9">
    <source>
        <dbReference type="ARBA" id="ARBA00023159"/>
    </source>
</evidence>
<dbReference type="STRING" id="8840.ENSAPLP00000031412"/>
<dbReference type="GO" id="GO:0000139">
    <property type="term" value="C:Golgi membrane"/>
    <property type="evidence" value="ECO:0007669"/>
    <property type="project" value="UniProtKB-SubCell"/>
</dbReference>
<evidence type="ECO:0000256" key="1">
    <source>
        <dbReference type="ARBA" id="ARBA00004123"/>
    </source>
</evidence>
<keyword evidence="17" id="KW-1185">Reference proteome</keyword>
<feature type="region of interest" description="Disordered" evidence="15">
    <location>
        <begin position="1"/>
        <end position="26"/>
    </location>
</feature>
<dbReference type="AlphaFoldDB" id="A0A493TZW3"/>
<reference evidence="16" key="2">
    <citation type="submission" date="2025-08" db="UniProtKB">
        <authorList>
            <consortium name="Ensembl"/>
        </authorList>
    </citation>
    <scope>IDENTIFICATION</scope>
</reference>
<sequence>MSLSTPQAPTPCPSGGRPSSAPLSTGCRETRRGLSASTRWWRPCPGCCRALSECWGWRGAGCHQLFLCTPFYLGSAQPLRLLEGASPCPARGPWSPCSPSPCRKPLPRAALHSFKAVRAMLSKQDGSQASLNHCEKASSCLRESLELSSPPQAVQLLLCDLLLVTRTNLWQQQMSASQQLRGAYQASALELRGFQQDLSTLRRLAQTLRPAMRRVFLHEATARLMARASPTRTHQLLDRSLRRRGVQGTGEPESHPTPREHAEALLLASCYLPPSFLSAPGQRVGMLAEAARTLEKLGDRRTLHDCQQMIIKLGSGTTVTSG</sequence>
<dbReference type="GO" id="GO:0000981">
    <property type="term" value="F:DNA-binding transcription factor activity, RNA polymerase II-specific"/>
    <property type="evidence" value="ECO:0007669"/>
    <property type="project" value="TreeGrafter"/>
</dbReference>
<keyword evidence="4" id="KW-0153">Cholesterol metabolism</keyword>
<reference evidence="16" key="3">
    <citation type="submission" date="2025-09" db="UniProtKB">
        <authorList>
            <consortium name="Ensembl"/>
        </authorList>
    </citation>
    <scope>IDENTIFICATION</scope>
</reference>
<dbReference type="PANTHER" id="PTHR46062:SF2">
    <property type="entry name" value="STEROL REGULATORY ELEMENT-BINDING PROTEIN 1"/>
    <property type="match status" value="1"/>
</dbReference>
<keyword evidence="12" id="KW-0753">Steroid metabolism</keyword>
<evidence type="ECO:0000256" key="14">
    <source>
        <dbReference type="ARBA" id="ARBA00023329"/>
    </source>
</evidence>
<protein>
    <recommendedName>
        <fullName evidence="18">Sterol regulatory element binding transcription factor 1</fullName>
    </recommendedName>
</protein>
<keyword evidence="7" id="KW-0443">Lipid metabolism</keyword>
<evidence type="ECO:0000256" key="10">
    <source>
        <dbReference type="ARBA" id="ARBA00023163"/>
    </source>
</evidence>
<evidence type="ECO:0000313" key="16">
    <source>
        <dbReference type="Ensembl" id="ENSAPLP00000031412.1"/>
    </source>
</evidence>
<dbReference type="GO" id="GO:0030659">
    <property type="term" value="C:cytoplasmic vesicle membrane"/>
    <property type="evidence" value="ECO:0007669"/>
    <property type="project" value="UniProtKB-SubCell"/>
</dbReference>
<dbReference type="PANTHER" id="PTHR46062">
    <property type="entry name" value="STEROL REGULATORY ELEMENT-BINDING PROTEIN"/>
    <property type="match status" value="1"/>
</dbReference>
<comment type="subcellular location">
    <subcellularLocation>
        <location evidence="2">Cytoplasmic vesicle membrane</location>
    </subcellularLocation>
    <subcellularLocation>
        <location evidence="3">Golgi apparatus membrane</location>
    </subcellularLocation>
    <subcellularLocation>
        <location evidence="1">Nucleus</location>
    </subcellularLocation>
</comment>
<evidence type="ECO:0000256" key="12">
    <source>
        <dbReference type="ARBA" id="ARBA00023221"/>
    </source>
</evidence>
<name>A0A493TZW3_ANAPP</name>
<evidence type="ECO:0000256" key="2">
    <source>
        <dbReference type="ARBA" id="ARBA00004156"/>
    </source>
</evidence>
<dbReference type="Proteomes" id="UP000016666">
    <property type="component" value="Unassembled WGS sequence"/>
</dbReference>
<dbReference type="GO" id="GO:0000978">
    <property type="term" value="F:RNA polymerase II cis-regulatory region sequence-specific DNA binding"/>
    <property type="evidence" value="ECO:0007669"/>
    <property type="project" value="TreeGrafter"/>
</dbReference>